<name>A0ABW6DVN6_9ACTN</name>
<evidence type="ECO:0000313" key="2">
    <source>
        <dbReference type="EMBL" id="MFD3956967.1"/>
    </source>
</evidence>
<sequence length="717" mass="78191">MTTPDGQGLPQPRTSLPPFGQSAVGNFGPTVQVGGSNTGNINITGRPKLPLISIARGDREAAREPLWAHTPTPQQAANLLAAHGLAVIVGERGTGRRISAVRALHTHLSTPSGAPQLYDLAADWEDDEVPEREVLPEPIAGHGYLIDAASRLMSENAARALTTWAEELHAVGSCLVITGSPRDWRGDSRFEIGAVRPDAVQVARNHLAHAGSHAQAGWLQTDVQRAATRGLLRQSVPDRTVGILSDLITRTVSPGDATAIAGRLRNIDPGRLARAAEHKERPADSPEYQQGLRELRRIREEVLLWTNFLEEKLAGSGTRGPDRMMLLAAAYLEGAPLELCIKAATAFGSRDEALARRYREGRSPRRRLADVGVDTADDTAAFHSRPGFALSAIRTDWHHWADEREETRDWLACITAPDGIAKDWAEQIGSRLLDLSITAVESPFFPILDTWTATSPDEQRLRIVTTLITRAAETEELARAAHKQLLDWATKGHPHRRLVVAQACSGRYGMRWPHMAFVRLRHILALDDEAARIAAGALSTHAAASTDGLQRVVDTVETWFERYPTHLAGPRAFLALTDPTHSVLDTVMSAAQAAPAIRDFLINGWMQTLRQPDVRDHAHQILLGWARAAHEGRLNRTTTFGILTDVRNAHTPLDAMSRFLYGSPDQDDKALIEARFALANLRACNHTQCSEPHCPLKEAVGPLPDTSTAGGTGESPS</sequence>
<evidence type="ECO:0000313" key="3">
    <source>
        <dbReference type="Proteomes" id="UP001598300"/>
    </source>
</evidence>
<organism evidence="2 3">
    <name type="scientific">Streptomyces bacillaris</name>
    <dbReference type="NCBI Taxonomy" id="68179"/>
    <lineage>
        <taxon>Bacteria</taxon>
        <taxon>Bacillati</taxon>
        <taxon>Actinomycetota</taxon>
        <taxon>Actinomycetes</taxon>
        <taxon>Kitasatosporales</taxon>
        <taxon>Streptomycetaceae</taxon>
        <taxon>Streptomyces</taxon>
    </lineage>
</organism>
<proteinExistence type="predicted"/>
<dbReference type="RefSeq" id="WP_141760711.1">
    <property type="nucleotide sequence ID" value="NZ_JBHVRE010000007.1"/>
</dbReference>
<feature type="region of interest" description="Disordered" evidence="1">
    <location>
        <begin position="1"/>
        <end position="23"/>
    </location>
</feature>
<comment type="caution">
    <text evidence="2">The sequence shown here is derived from an EMBL/GenBank/DDBJ whole genome shotgun (WGS) entry which is preliminary data.</text>
</comment>
<dbReference type="Proteomes" id="UP001598300">
    <property type="component" value="Unassembled WGS sequence"/>
</dbReference>
<dbReference type="EMBL" id="JBHXPM010000010">
    <property type="protein sequence ID" value="MFD3956967.1"/>
    <property type="molecule type" value="Genomic_DNA"/>
</dbReference>
<reference evidence="2 3" key="1">
    <citation type="submission" date="2024-09" db="EMBL/GenBank/DDBJ databases">
        <title>The Natural Products Discovery Center: Release of the First 8490 Sequenced Strains for Exploring Actinobacteria Biosynthetic Diversity.</title>
        <authorList>
            <person name="Kalkreuter E."/>
            <person name="Kautsar S.A."/>
            <person name="Yang D."/>
            <person name="Bader C.D."/>
            <person name="Teijaro C.N."/>
            <person name="Fluegel L."/>
            <person name="Davis C.M."/>
            <person name="Simpson J.R."/>
            <person name="Lauterbach L."/>
            <person name="Steele A.D."/>
            <person name="Gui C."/>
            <person name="Meng S."/>
            <person name="Li G."/>
            <person name="Viehrig K."/>
            <person name="Ye F."/>
            <person name="Su P."/>
            <person name="Kiefer A.F."/>
            <person name="Nichols A."/>
            <person name="Cepeda A.J."/>
            <person name="Yan W."/>
            <person name="Fan B."/>
            <person name="Jiang Y."/>
            <person name="Adhikari A."/>
            <person name="Zheng C.-J."/>
            <person name="Schuster L."/>
            <person name="Cowan T.M."/>
            <person name="Smanski M.J."/>
            <person name="Chevrette M.G."/>
            <person name="De Carvalho L.P.S."/>
            <person name="Shen B."/>
        </authorList>
    </citation>
    <scope>NUCLEOTIDE SEQUENCE [LARGE SCALE GENOMIC DNA]</scope>
    <source>
        <strain evidence="2 3">NPDC058584</strain>
    </source>
</reference>
<feature type="region of interest" description="Disordered" evidence="1">
    <location>
        <begin position="694"/>
        <end position="717"/>
    </location>
</feature>
<keyword evidence="3" id="KW-1185">Reference proteome</keyword>
<gene>
    <name evidence="2" type="ORF">ACFWR3_12885</name>
</gene>
<evidence type="ECO:0000256" key="1">
    <source>
        <dbReference type="SAM" id="MobiDB-lite"/>
    </source>
</evidence>
<protein>
    <submittedName>
        <fullName evidence="2">Uncharacterized protein</fullName>
    </submittedName>
</protein>
<accession>A0ABW6DVN6</accession>